<gene>
    <name evidence="1" type="ORF">CHYS00102_LOCUS16861</name>
    <name evidence="2" type="ORF">CHYS00102_LOCUS16865</name>
</gene>
<dbReference type="EMBL" id="HBFR01023506">
    <property type="protein sequence ID" value="CAD8889660.1"/>
    <property type="molecule type" value="Transcribed_RNA"/>
</dbReference>
<proteinExistence type="predicted"/>
<organism evidence="1">
    <name type="scientific">Corethron hystrix</name>
    <dbReference type="NCBI Taxonomy" id="216773"/>
    <lineage>
        <taxon>Eukaryota</taxon>
        <taxon>Sar</taxon>
        <taxon>Stramenopiles</taxon>
        <taxon>Ochrophyta</taxon>
        <taxon>Bacillariophyta</taxon>
        <taxon>Coscinodiscophyceae</taxon>
        <taxon>Corethrophycidae</taxon>
        <taxon>Corethrales</taxon>
        <taxon>Corethraceae</taxon>
        <taxon>Corethron</taxon>
    </lineage>
</organism>
<protein>
    <submittedName>
        <fullName evidence="1">Uncharacterized protein</fullName>
    </submittedName>
</protein>
<evidence type="ECO:0000313" key="1">
    <source>
        <dbReference type="EMBL" id="CAD8889656.1"/>
    </source>
</evidence>
<name>A0A6U5HP01_9STRA</name>
<sequence>MIEYVCIDIQQSSSNSYTDEVTLTAPRKVMNDVICKVDKILSDSIALYNIKNMNCIELILQLETSGSIGGKVYDICPEMENQVGLLVVGANEGSELHKVVGPAVKTGLCISQIEEIKVVSSIQVKNAWHVVRKRGSRFANVTCSFPKSSDLSSILAERIIKKHIINARILEDTIIASNDTTTDDGSMSSEISVILPPVDKILVKPEGKTKVASFESDQIEQDTNKHMEKLVTLSQKKKTY</sequence>
<dbReference type="EMBL" id="HBFR01023502">
    <property type="protein sequence ID" value="CAD8889656.1"/>
    <property type="molecule type" value="Transcribed_RNA"/>
</dbReference>
<accession>A0A6U5HP01</accession>
<dbReference type="AlphaFoldDB" id="A0A6U5HP01"/>
<reference evidence="1" key="1">
    <citation type="submission" date="2021-01" db="EMBL/GenBank/DDBJ databases">
        <authorList>
            <person name="Corre E."/>
            <person name="Pelletier E."/>
            <person name="Niang G."/>
            <person name="Scheremetjew M."/>
            <person name="Finn R."/>
            <person name="Kale V."/>
            <person name="Holt S."/>
            <person name="Cochrane G."/>
            <person name="Meng A."/>
            <person name="Brown T."/>
            <person name="Cohen L."/>
        </authorList>
    </citation>
    <scope>NUCLEOTIDE SEQUENCE</scope>
    <source>
        <strain evidence="1">308</strain>
    </source>
</reference>
<evidence type="ECO:0000313" key="2">
    <source>
        <dbReference type="EMBL" id="CAD8889660.1"/>
    </source>
</evidence>